<feature type="transmembrane region" description="Helical" evidence="1">
    <location>
        <begin position="162"/>
        <end position="181"/>
    </location>
</feature>
<feature type="transmembrane region" description="Helical" evidence="1">
    <location>
        <begin position="187"/>
        <end position="210"/>
    </location>
</feature>
<dbReference type="AlphaFoldDB" id="A0A2T3P5G1"/>
<dbReference type="RefSeq" id="WP_084711784.1">
    <property type="nucleotide sequence ID" value="NZ_AP024852.1"/>
</dbReference>
<feature type="transmembrane region" description="Helical" evidence="1">
    <location>
        <begin position="94"/>
        <end position="115"/>
    </location>
</feature>
<protein>
    <recommendedName>
        <fullName evidence="2">Sulfatase N-terminal domain-containing protein</fullName>
    </recommendedName>
</protein>
<dbReference type="OrthoDB" id="9803751at2"/>
<dbReference type="PANTHER" id="PTHR43751:SF3">
    <property type="entry name" value="SULFATASE N-TERMINAL DOMAIN-CONTAINING PROTEIN"/>
    <property type="match status" value="1"/>
</dbReference>
<keyword evidence="1" id="KW-0812">Transmembrane</keyword>
<evidence type="ECO:0000256" key="1">
    <source>
        <dbReference type="SAM" id="Phobius"/>
    </source>
</evidence>
<dbReference type="SUPFAM" id="SSF53649">
    <property type="entry name" value="Alkaline phosphatase-like"/>
    <property type="match status" value="1"/>
</dbReference>
<evidence type="ECO:0000313" key="3">
    <source>
        <dbReference type="EMBL" id="PSW23786.1"/>
    </source>
</evidence>
<reference evidence="3 4" key="1">
    <citation type="submission" date="2018-01" db="EMBL/GenBank/DDBJ databases">
        <title>Whole genome sequencing of Histamine producing bacteria.</title>
        <authorList>
            <person name="Butler K."/>
        </authorList>
    </citation>
    <scope>NUCLEOTIDE SEQUENCE [LARGE SCALE GENOMIC DNA]</scope>
    <source>
        <strain evidence="3 4">DSM 24669</strain>
    </source>
</reference>
<evidence type="ECO:0000313" key="4">
    <source>
        <dbReference type="Proteomes" id="UP000240481"/>
    </source>
</evidence>
<dbReference type="STRING" id="680026.AB733_11170"/>
<dbReference type="Pfam" id="PF00884">
    <property type="entry name" value="Sulfatase"/>
    <property type="match status" value="1"/>
</dbReference>
<gene>
    <name evidence="3" type="ORF">C9I94_13890</name>
</gene>
<dbReference type="EMBL" id="PYLZ01000007">
    <property type="protein sequence ID" value="PSW23786.1"/>
    <property type="molecule type" value="Genomic_DNA"/>
</dbReference>
<name>A0A2T3P5G1_9GAMM</name>
<feature type="domain" description="Sulfatase N-terminal" evidence="2">
    <location>
        <begin position="262"/>
        <end position="514"/>
    </location>
</feature>
<organism evidence="3 4">
    <name type="scientific">Photobacterium swingsii</name>
    <dbReference type="NCBI Taxonomy" id="680026"/>
    <lineage>
        <taxon>Bacteria</taxon>
        <taxon>Pseudomonadati</taxon>
        <taxon>Pseudomonadota</taxon>
        <taxon>Gammaproteobacteria</taxon>
        <taxon>Vibrionales</taxon>
        <taxon>Vibrionaceae</taxon>
        <taxon>Photobacterium</taxon>
    </lineage>
</organism>
<dbReference type="Gene3D" id="3.40.720.10">
    <property type="entry name" value="Alkaline Phosphatase, subunit A"/>
    <property type="match status" value="1"/>
</dbReference>
<proteinExistence type="predicted"/>
<evidence type="ECO:0000259" key="2">
    <source>
        <dbReference type="Pfam" id="PF00884"/>
    </source>
</evidence>
<keyword evidence="1" id="KW-1133">Transmembrane helix</keyword>
<dbReference type="Proteomes" id="UP000240481">
    <property type="component" value="Unassembled WGS sequence"/>
</dbReference>
<dbReference type="PANTHER" id="PTHR43751">
    <property type="entry name" value="SULFATASE"/>
    <property type="match status" value="1"/>
</dbReference>
<comment type="caution">
    <text evidence="3">The sequence shown here is derived from an EMBL/GenBank/DDBJ whole genome shotgun (WGS) entry which is preliminary data.</text>
</comment>
<feature type="transmembrane region" description="Helical" evidence="1">
    <location>
        <begin position="6"/>
        <end position="23"/>
    </location>
</feature>
<dbReference type="InterPro" id="IPR017850">
    <property type="entry name" value="Alkaline_phosphatase_core_sf"/>
</dbReference>
<dbReference type="InterPro" id="IPR000917">
    <property type="entry name" value="Sulfatase_N"/>
</dbReference>
<feature type="transmembrane region" description="Helical" evidence="1">
    <location>
        <begin position="121"/>
        <end position="150"/>
    </location>
</feature>
<keyword evidence="4" id="KW-1185">Reference proteome</keyword>
<accession>A0A2T3P5G1</accession>
<sequence length="603" mass="67783">MIINILQLASFLYIQIALSVYLIKKVYQLKSHTPSNINILDLKNILIITAVNVIFLNMGLNYLCLLLTLPLVLILWSDSILIHCYGLKISLKNIKVFISGIGTFSGEAAVILNFIARFQWITASLIFSISCLFAIITNNSTLIALAIGSLLFSLSKSRLKPLFGLPWLILTVLLSLGLPYISDIAAFHYFIIMAVVAHISYTLINALFIVKNTKVKSIFSGLLVGNDIKKHAIDENIAQIQAINSSVSLLTDTSAPQKQNLNILLFTVESLSEEAYNNSPYSKMLDEHFPDNLLVDKAYSVSPNTNQSIYQLYTSCYGNNSSFINLQSLIQQGYSTTYITTQETQHFGMNELLKSAGFNTIYDRFSFPTFTNDYDLLNLEDEIAKKLQSNKAFIHISNDQTHSNYKVIDKQKFNRCNNRETKGRYFNAVDESLYIINKLLLSLKDKGGLENTLLVITGDHGQSFGELGYYAHSSATINPQVRVPFKLHCSKLAKHHVEQITLLDIMPTITYLLGQEYPQTNVDGINVINNKTNYTLLYSDTRAANAPSNASVIIDDIKYYVDTIYNQRLLLDSEDNIITDSALTENDIESIVYHALDKHGLIY</sequence>
<dbReference type="InterPro" id="IPR052701">
    <property type="entry name" value="GAG_Ulvan_Degrading_Sulfatases"/>
</dbReference>
<keyword evidence="1" id="KW-0472">Membrane</keyword>